<dbReference type="STRING" id="543728.Vapar_2455"/>
<reference evidence="2" key="1">
    <citation type="submission" date="2009-06" db="EMBL/GenBank/DDBJ databases">
        <title>Complete sequence of chromosome 1 of Variovorax paradoxus S110.</title>
        <authorList>
            <consortium name="US DOE Joint Genome Institute"/>
            <person name="Lucas S."/>
            <person name="Copeland A."/>
            <person name="Lapidus A."/>
            <person name="Glavina del Rio T."/>
            <person name="Tice H."/>
            <person name="Bruce D."/>
            <person name="Goodwin L."/>
            <person name="Pitluck S."/>
            <person name="Chertkov O."/>
            <person name="Brettin T."/>
            <person name="Detter J.C."/>
            <person name="Han C."/>
            <person name="Larimer F."/>
            <person name="Land M."/>
            <person name="Hauser L."/>
            <person name="Kyrpides N."/>
            <person name="Ovchinnikova G."/>
            <person name="Orwin P."/>
            <person name="Leadbetter J.R."/>
            <person name="Spain J.C."/>
            <person name="Han J.I."/>
        </authorList>
    </citation>
    <scope>NUCLEOTIDE SEQUENCE</scope>
    <source>
        <strain evidence="2">S110</strain>
    </source>
</reference>
<organism evidence="2">
    <name type="scientific">Variovorax paradoxus (strain S110)</name>
    <dbReference type="NCBI Taxonomy" id="543728"/>
    <lineage>
        <taxon>Bacteria</taxon>
        <taxon>Pseudomonadati</taxon>
        <taxon>Pseudomonadota</taxon>
        <taxon>Betaproteobacteria</taxon>
        <taxon>Burkholderiales</taxon>
        <taxon>Comamonadaceae</taxon>
        <taxon>Variovorax</taxon>
    </lineage>
</organism>
<accession>C5CJM8</accession>
<name>C5CJM8_VARPS</name>
<dbReference type="OrthoDB" id="3882626at2"/>
<proteinExistence type="predicted"/>
<feature type="region of interest" description="Disordered" evidence="1">
    <location>
        <begin position="56"/>
        <end position="81"/>
    </location>
</feature>
<dbReference type="KEGG" id="vap:Vapar_2455"/>
<sequence>MTPAQAEDLACGFDDMGDFMHTDPPPFPSIEHAVGLPPCRPSKLYRTKGLVTPYSRGISIPSREQGEADMHRRHALKKGGI</sequence>
<dbReference type="HOGENOM" id="CLU_2572905_0_0_4"/>
<protein>
    <submittedName>
        <fullName evidence="2">Uncharacterized protein</fullName>
    </submittedName>
</protein>
<gene>
    <name evidence="2" type="ordered locus">Vapar_2455</name>
</gene>
<feature type="compositionally biased region" description="Basic residues" evidence="1">
    <location>
        <begin position="71"/>
        <end position="81"/>
    </location>
</feature>
<evidence type="ECO:0000256" key="1">
    <source>
        <dbReference type="SAM" id="MobiDB-lite"/>
    </source>
</evidence>
<dbReference type="EMBL" id="CP001635">
    <property type="protein sequence ID" value="ACS19081.1"/>
    <property type="molecule type" value="Genomic_DNA"/>
</dbReference>
<evidence type="ECO:0000313" key="2">
    <source>
        <dbReference type="EMBL" id="ACS19081.1"/>
    </source>
</evidence>
<dbReference type="AlphaFoldDB" id="C5CJM8"/>